<dbReference type="EMBL" id="WIEZ01000015">
    <property type="protein sequence ID" value="NKM48203.1"/>
    <property type="molecule type" value="Genomic_DNA"/>
</dbReference>
<dbReference type="Gene3D" id="3.90.850.10">
    <property type="entry name" value="Fumarylacetoacetase-like, C-terminal domain"/>
    <property type="match status" value="1"/>
</dbReference>
<organism evidence="4 5">
    <name type="scientific">Rhizobium leguminosarum bv. viciae</name>
    <dbReference type="NCBI Taxonomy" id="387"/>
    <lineage>
        <taxon>Bacteria</taxon>
        <taxon>Pseudomonadati</taxon>
        <taxon>Pseudomonadota</taxon>
        <taxon>Alphaproteobacteria</taxon>
        <taxon>Hyphomicrobiales</taxon>
        <taxon>Rhizobiaceae</taxon>
        <taxon>Rhizobium/Agrobacterium group</taxon>
        <taxon>Rhizobium</taxon>
    </lineage>
</organism>
<name>A0A8I2H291_RHILV</name>
<dbReference type="GO" id="GO:0044281">
    <property type="term" value="P:small molecule metabolic process"/>
    <property type="evidence" value="ECO:0007669"/>
    <property type="project" value="UniProtKB-ARBA"/>
</dbReference>
<dbReference type="SUPFAM" id="SSF56529">
    <property type="entry name" value="FAH"/>
    <property type="match status" value="1"/>
</dbReference>
<comment type="similarity">
    <text evidence="1">Belongs to the FAH family.</text>
</comment>
<evidence type="ECO:0000259" key="3">
    <source>
        <dbReference type="Pfam" id="PF01557"/>
    </source>
</evidence>
<dbReference type="InterPro" id="IPR036663">
    <property type="entry name" value="Fumarylacetoacetase_C_sf"/>
</dbReference>
<dbReference type="GO" id="GO:0046872">
    <property type="term" value="F:metal ion binding"/>
    <property type="evidence" value="ECO:0007669"/>
    <property type="project" value="UniProtKB-KW"/>
</dbReference>
<accession>A0A8I2H291</accession>
<evidence type="ECO:0000256" key="2">
    <source>
        <dbReference type="ARBA" id="ARBA00022723"/>
    </source>
</evidence>
<dbReference type="GO" id="GO:0016853">
    <property type="term" value="F:isomerase activity"/>
    <property type="evidence" value="ECO:0007669"/>
    <property type="project" value="UniProtKB-KW"/>
</dbReference>
<keyword evidence="4" id="KW-0413">Isomerase</keyword>
<keyword evidence="2" id="KW-0479">Metal-binding</keyword>
<evidence type="ECO:0000313" key="4">
    <source>
        <dbReference type="EMBL" id="NKM48203.1"/>
    </source>
</evidence>
<dbReference type="PANTHER" id="PTHR42796">
    <property type="entry name" value="FUMARYLACETOACETATE HYDROLASE DOMAIN-CONTAINING PROTEIN 2A-RELATED"/>
    <property type="match status" value="1"/>
</dbReference>
<gene>
    <name evidence="4" type="ORF">GFL91_25195</name>
</gene>
<dbReference type="Proteomes" id="UP000662259">
    <property type="component" value="Unassembled WGS sequence"/>
</dbReference>
<reference evidence="4" key="1">
    <citation type="submission" date="2019-10" db="EMBL/GenBank/DDBJ databases">
        <title>Rhizobium leguminosarum symbiovar viciae collection.</title>
        <authorList>
            <person name="Boivin S."/>
            <person name="Lepetit M."/>
        </authorList>
    </citation>
    <scope>NUCLEOTIDE SEQUENCE</scope>
    <source>
        <strain evidence="4">L143</strain>
    </source>
</reference>
<evidence type="ECO:0000256" key="1">
    <source>
        <dbReference type="ARBA" id="ARBA00010211"/>
    </source>
</evidence>
<feature type="domain" description="Fumarylacetoacetase-like C-terminal" evidence="3">
    <location>
        <begin position="71"/>
        <end position="276"/>
    </location>
</feature>
<protein>
    <submittedName>
        <fullName evidence="4">2-hydroxyhepta-2,4-diene-1,7-dioate isomerase</fullName>
    </submittedName>
</protein>
<proteinExistence type="inferred from homology"/>
<evidence type="ECO:0000313" key="5">
    <source>
        <dbReference type="Proteomes" id="UP000662259"/>
    </source>
</evidence>
<dbReference type="PANTHER" id="PTHR42796:SF4">
    <property type="entry name" value="FUMARYLACETOACETATE HYDROLASE DOMAIN-CONTAINING PROTEIN 2A"/>
    <property type="match status" value="1"/>
</dbReference>
<sequence>MKLLRHGPIGAEKPALLTDDGTLRDLSGIVPDIAGETLGDEVLNRVRSVDPASLPVVSADRVGACVGNVGKFICVGLNYADHAKETGKAPPEEPILFMKATTAIVGPNDDVEIPRTSGKTDWEVELGVVIGKRAKYVTETDAFSYVAGYCVVNDVSERAFQSERGGQWTKGKSHDTFGPIGPWLVTRDEIADPQNLSLWLDVDGQRRQSGSTSTMIFGVAHLVSYISQFMTLMPGDVIATGTPPGVGMGIKPTPVFLQPGQVMTLGIEGLGEQRQTTIAARN</sequence>
<dbReference type="Pfam" id="PF01557">
    <property type="entry name" value="FAA_hydrolase"/>
    <property type="match status" value="1"/>
</dbReference>
<dbReference type="RefSeq" id="WP_113543434.1">
    <property type="nucleotide sequence ID" value="NZ_WIEC01000010.1"/>
</dbReference>
<dbReference type="AlphaFoldDB" id="A0A8I2H291"/>
<dbReference type="InterPro" id="IPR051121">
    <property type="entry name" value="FAH"/>
</dbReference>
<comment type="caution">
    <text evidence="4">The sequence shown here is derived from an EMBL/GenBank/DDBJ whole genome shotgun (WGS) entry which is preliminary data.</text>
</comment>
<dbReference type="FunFam" id="3.90.850.10:FF:000012">
    <property type="entry name" value="Putative 2-hydroxyhepta-2,4-diene-1,7-dioate isomerase"/>
    <property type="match status" value="1"/>
</dbReference>
<dbReference type="InterPro" id="IPR011234">
    <property type="entry name" value="Fumarylacetoacetase-like_C"/>
</dbReference>